<feature type="domain" description="HTH cro/C1-type" evidence="2">
    <location>
        <begin position="15"/>
        <end position="69"/>
    </location>
</feature>
<reference evidence="3 4" key="1">
    <citation type="submission" date="2013-04" db="EMBL/GenBank/DDBJ databases">
        <title>The Genome Sequence of Parabacteroides goldsteinii DSM 19448.</title>
        <authorList>
            <consortium name="The Broad Institute Genomics Platform"/>
            <person name="Earl A."/>
            <person name="Ward D."/>
            <person name="Feldgarden M."/>
            <person name="Gevers D."/>
            <person name="Martens E."/>
            <person name="Sakamoto M."/>
            <person name="Benno Y."/>
            <person name="Song Y."/>
            <person name="Liu C."/>
            <person name="Lee J."/>
            <person name="Bolanos M."/>
            <person name="Vaisanen M.L."/>
            <person name="Finegold S.M."/>
            <person name="Walker B."/>
            <person name="Young S."/>
            <person name="Zeng Q."/>
            <person name="Gargeya S."/>
            <person name="Fitzgerald M."/>
            <person name="Haas B."/>
            <person name="Abouelleil A."/>
            <person name="Allen A.W."/>
            <person name="Alvarado L."/>
            <person name="Arachchi H.M."/>
            <person name="Berlin A.M."/>
            <person name="Chapman S.B."/>
            <person name="Gainer-Dewar J."/>
            <person name="Goldberg J."/>
            <person name="Griggs A."/>
            <person name="Gujja S."/>
            <person name="Hansen M."/>
            <person name="Howarth C."/>
            <person name="Imamovic A."/>
            <person name="Ireland A."/>
            <person name="Larimer J."/>
            <person name="McCowan C."/>
            <person name="Murphy C."/>
            <person name="Pearson M."/>
            <person name="Poon T.W."/>
            <person name="Priest M."/>
            <person name="Roberts A."/>
            <person name="Saif S."/>
            <person name="Shea T."/>
            <person name="Sisk P."/>
            <person name="Sykes S."/>
            <person name="Wortman J."/>
            <person name="Nusbaum C."/>
            <person name="Birren B."/>
        </authorList>
    </citation>
    <scope>NUCLEOTIDE SEQUENCE [LARGE SCALE GENOMIC DNA]</scope>
    <source>
        <strain evidence="3 4">DSM 19448</strain>
    </source>
</reference>
<sequence length="102" mass="11623">MDTIKRLPTHPGDVLKEELEFRKISQKKFSDLLGVPYTMLNEILNGKRSVTSDFALMVEAALGINPELLINMQTRYNMALAREKSNLSERLKEIRTICASLL</sequence>
<protein>
    <submittedName>
        <fullName evidence="3">HigA family addiction module antidote protein</fullName>
    </submittedName>
</protein>
<dbReference type="RefSeq" id="WP_007659226.1">
    <property type="nucleotide sequence ID" value="NZ_KQ033913.1"/>
</dbReference>
<keyword evidence="1" id="KW-0238">DNA-binding</keyword>
<dbReference type="PANTHER" id="PTHR36924:SF1">
    <property type="entry name" value="ANTITOXIN HIGA-1"/>
    <property type="match status" value="1"/>
</dbReference>
<dbReference type="Gene3D" id="1.10.260.40">
    <property type="entry name" value="lambda repressor-like DNA-binding domains"/>
    <property type="match status" value="1"/>
</dbReference>
<dbReference type="PROSITE" id="PS50943">
    <property type="entry name" value="HTH_CROC1"/>
    <property type="match status" value="1"/>
</dbReference>
<dbReference type="InterPro" id="IPR010982">
    <property type="entry name" value="Lambda_DNA-bd_dom_sf"/>
</dbReference>
<dbReference type="SUPFAM" id="SSF47413">
    <property type="entry name" value="lambda repressor-like DNA-binding domains"/>
    <property type="match status" value="1"/>
</dbReference>
<evidence type="ECO:0000259" key="2">
    <source>
        <dbReference type="PROSITE" id="PS50943"/>
    </source>
</evidence>
<organism evidence="3 4">
    <name type="scientific">Parabacteroides goldsteinii DSM 19448 = WAL 12034</name>
    <dbReference type="NCBI Taxonomy" id="927665"/>
    <lineage>
        <taxon>Bacteria</taxon>
        <taxon>Pseudomonadati</taxon>
        <taxon>Bacteroidota</taxon>
        <taxon>Bacteroidia</taxon>
        <taxon>Bacteroidales</taxon>
        <taxon>Tannerellaceae</taxon>
        <taxon>Parabacteroides</taxon>
    </lineage>
</organism>
<comment type="caution">
    <text evidence="3">The sequence shown here is derived from an EMBL/GenBank/DDBJ whole genome shotgun (WGS) entry which is preliminary data.</text>
</comment>
<dbReference type="PATRIC" id="fig|927665.4.peg.3524"/>
<dbReference type="GO" id="GO:0003677">
    <property type="term" value="F:DNA binding"/>
    <property type="evidence" value="ECO:0007669"/>
    <property type="project" value="UniProtKB-KW"/>
</dbReference>
<dbReference type="HOGENOM" id="CLU_140230_1_0_10"/>
<dbReference type="InterPro" id="IPR001387">
    <property type="entry name" value="Cro/C1-type_HTH"/>
</dbReference>
<dbReference type="SMART" id="SM00530">
    <property type="entry name" value="HTH_XRE"/>
    <property type="match status" value="1"/>
</dbReference>
<dbReference type="EMBL" id="AQHV01000014">
    <property type="protein sequence ID" value="KKB53878.1"/>
    <property type="molecule type" value="Genomic_DNA"/>
</dbReference>
<dbReference type="Proteomes" id="UP000033047">
    <property type="component" value="Unassembled WGS sequence"/>
</dbReference>
<gene>
    <name evidence="3" type="ORF">HMPREF1535_03431</name>
</gene>
<dbReference type="CDD" id="cd00093">
    <property type="entry name" value="HTH_XRE"/>
    <property type="match status" value="1"/>
</dbReference>
<evidence type="ECO:0000313" key="4">
    <source>
        <dbReference type="Proteomes" id="UP000033047"/>
    </source>
</evidence>
<evidence type="ECO:0000313" key="3">
    <source>
        <dbReference type="EMBL" id="KKB53878.1"/>
    </source>
</evidence>
<evidence type="ECO:0000256" key="1">
    <source>
        <dbReference type="ARBA" id="ARBA00023125"/>
    </source>
</evidence>
<name>A0A0F5J806_9BACT</name>
<dbReference type="GeneID" id="69979961"/>
<dbReference type="InterPro" id="IPR013430">
    <property type="entry name" value="Toxin_antidote_HigA"/>
</dbReference>
<dbReference type="NCBIfam" id="TIGR02607">
    <property type="entry name" value="antidote_HigA"/>
    <property type="match status" value="1"/>
</dbReference>
<accession>A0A0F5J806</accession>
<proteinExistence type="predicted"/>
<dbReference type="STRING" id="927665.HMPREF1535_03431"/>
<dbReference type="PANTHER" id="PTHR36924">
    <property type="entry name" value="ANTITOXIN HIGA-1"/>
    <property type="match status" value="1"/>
</dbReference>
<dbReference type="AlphaFoldDB" id="A0A0F5J806"/>
<dbReference type="Pfam" id="PF01381">
    <property type="entry name" value="HTH_3"/>
    <property type="match status" value="1"/>
</dbReference>